<feature type="domain" description="BHLH" evidence="7">
    <location>
        <begin position="240"/>
        <end position="290"/>
    </location>
</feature>
<feature type="compositionally biased region" description="Pro residues" evidence="6">
    <location>
        <begin position="134"/>
        <end position="150"/>
    </location>
</feature>
<accession>A0A5J9TC46</accession>
<dbReference type="PANTHER" id="PTHR12565:SF112">
    <property type="entry name" value="TRANSCRIPTION FACTOR BHLH48-RELATED"/>
    <property type="match status" value="1"/>
</dbReference>
<feature type="compositionally biased region" description="Low complexity" evidence="6">
    <location>
        <begin position="1"/>
        <end position="35"/>
    </location>
</feature>
<gene>
    <name evidence="8" type="ORF">EJB05_41562</name>
</gene>
<evidence type="ECO:0000256" key="5">
    <source>
        <dbReference type="ARBA" id="ARBA00023242"/>
    </source>
</evidence>
<dbReference type="InterPro" id="IPR024097">
    <property type="entry name" value="bHLH_ZIP_TF"/>
</dbReference>
<dbReference type="SMART" id="SM00353">
    <property type="entry name" value="HLH"/>
    <property type="match status" value="1"/>
</dbReference>
<dbReference type="Pfam" id="PF00010">
    <property type="entry name" value="HLH"/>
    <property type="match status" value="1"/>
</dbReference>
<dbReference type="Gene3D" id="4.10.280.10">
    <property type="entry name" value="Helix-loop-helix DNA-binding domain"/>
    <property type="match status" value="1"/>
</dbReference>
<protein>
    <recommendedName>
        <fullName evidence="7">BHLH domain-containing protein</fullName>
    </recommendedName>
</protein>
<reference evidence="8 9" key="1">
    <citation type="journal article" date="2019" name="Sci. Rep.">
        <title>A high-quality genome of Eragrostis curvula grass provides insights into Poaceae evolution and supports new strategies to enhance forage quality.</title>
        <authorList>
            <person name="Carballo J."/>
            <person name="Santos B.A.C.M."/>
            <person name="Zappacosta D."/>
            <person name="Garbus I."/>
            <person name="Selva J.P."/>
            <person name="Gallo C.A."/>
            <person name="Diaz A."/>
            <person name="Albertini E."/>
            <person name="Caccamo M."/>
            <person name="Echenique V."/>
        </authorList>
    </citation>
    <scope>NUCLEOTIDE SEQUENCE [LARGE SCALE GENOMIC DNA]</scope>
    <source>
        <strain evidence="9">cv. Victoria</strain>
        <tissue evidence="8">Leaf</tissue>
    </source>
</reference>
<dbReference type="CDD" id="cd18919">
    <property type="entry name" value="bHLH_AtBPE_like"/>
    <property type="match status" value="1"/>
</dbReference>
<comment type="caution">
    <text evidence="8">The sequence shown here is derived from an EMBL/GenBank/DDBJ whole genome shotgun (WGS) entry which is preliminary data.</text>
</comment>
<keyword evidence="4" id="KW-0804">Transcription</keyword>
<feature type="compositionally biased region" description="Low complexity" evidence="6">
    <location>
        <begin position="82"/>
        <end position="106"/>
    </location>
</feature>
<feature type="region of interest" description="Disordered" evidence="6">
    <location>
        <begin position="1"/>
        <end position="227"/>
    </location>
</feature>
<organism evidence="8 9">
    <name type="scientific">Eragrostis curvula</name>
    <name type="common">weeping love grass</name>
    <dbReference type="NCBI Taxonomy" id="38414"/>
    <lineage>
        <taxon>Eukaryota</taxon>
        <taxon>Viridiplantae</taxon>
        <taxon>Streptophyta</taxon>
        <taxon>Embryophyta</taxon>
        <taxon>Tracheophyta</taxon>
        <taxon>Spermatophyta</taxon>
        <taxon>Magnoliopsida</taxon>
        <taxon>Liliopsida</taxon>
        <taxon>Poales</taxon>
        <taxon>Poaceae</taxon>
        <taxon>PACMAD clade</taxon>
        <taxon>Chloridoideae</taxon>
        <taxon>Eragrostideae</taxon>
        <taxon>Eragrostidinae</taxon>
        <taxon>Eragrostis</taxon>
    </lineage>
</organism>
<feature type="compositionally biased region" description="Basic and acidic residues" evidence="6">
    <location>
        <begin position="190"/>
        <end position="199"/>
    </location>
</feature>
<dbReference type="GO" id="GO:0005634">
    <property type="term" value="C:nucleus"/>
    <property type="evidence" value="ECO:0007669"/>
    <property type="project" value="UniProtKB-SubCell"/>
</dbReference>
<dbReference type="InterPro" id="IPR036638">
    <property type="entry name" value="HLH_DNA-bd_sf"/>
</dbReference>
<dbReference type="InterPro" id="IPR011598">
    <property type="entry name" value="bHLH_dom"/>
</dbReference>
<dbReference type="Gramene" id="TVU08171">
    <property type="protein sequence ID" value="TVU08171"/>
    <property type="gene ID" value="EJB05_41562"/>
</dbReference>
<evidence type="ECO:0000256" key="6">
    <source>
        <dbReference type="SAM" id="MobiDB-lite"/>
    </source>
</evidence>
<dbReference type="OrthoDB" id="690068at2759"/>
<name>A0A5J9TC46_9POAL</name>
<feature type="compositionally biased region" description="Pro residues" evidence="6">
    <location>
        <begin position="170"/>
        <end position="185"/>
    </location>
</feature>
<evidence type="ECO:0000256" key="4">
    <source>
        <dbReference type="ARBA" id="ARBA00023163"/>
    </source>
</evidence>
<keyword evidence="5" id="KW-0539">Nucleus</keyword>
<keyword evidence="3" id="KW-0805">Transcription regulation</keyword>
<dbReference type="PROSITE" id="PS50888">
    <property type="entry name" value="BHLH"/>
    <property type="match status" value="1"/>
</dbReference>
<dbReference type="Proteomes" id="UP000324897">
    <property type="component" value="Chromosome 3"/>
</dbReference>
<feature type="compositionally biased region" description="Pro residues" evidence="6">
    <location>
        <begin position="45"/>
        <end position="64"/>
    </location>
</feature>
<evidence type="ECO:0000313" key="8">
    <source>
        <dbReference type="EMBL" id="TVU08171.1"/>
    </source>
</evidence>
<evidence type="ECO:0000313" key="9">
    <source>
        <dbReference type="Proteomes" id="UP000324897"/>
    </source>
</evidence>
<evidence type="ECO:0000256" key="3">
    <source>
        <dbReference type="ARBA" id="ARBA00023015"/>
    </source>
</evidence>
<dbReference type="EMBL" id="RWGY01000039">
    <property type="protein sequence ID" value="TVU08171.1"/>
    <property type="molecule type" value="Genomic_DNA"/>
</dbReference>
<dbReference type="GO" id="GO:0003700">
    <property type="term" value="F:DNA-binding transcription factor activity"/>
    <property type="evidence" value="ECO:0007669"/>
    <property type="project" value="TreeGrafter"/>
</dbReference>
<proteinExistence type="inferred from homology"/>
<dbReference type="GO" id="GO:0046983">
    <property type="term" value="F:protein dimerization activity"/>
    <property type="evidence" value="ECO:0007669"/>
    <property type="project" value="InterPro"/>
</dbReference>
<evidence type="ECO:0000256" key="2">
    <source>
        <dbReference type="ARBA" id="ARBA00005510"/>
    </source>
</evidence>
<dbReference type="PANTHER" id="PTHR12565">
    <property type="entry name" value="STEROL REGULATORY ELEMENT-BINDING PROTEIN"/>
    <property type="match status" value="1"/>
</dbReference>
<evidence type="ECO:0000256" key="1">
    <source>
        <dbReference type="ARBA" id="ARBA00004123"/>
    </source>
</evidence>
<dbReference type="AlphaFoldDB" id="A0A5J9TC46"/>
<comment type="subcellular location">
    <subcellularLocation>
        <location evidence="1">Nucleus</location>
    </subcellularLocation>
</comment>
<dbReference type="FunFam" id="4.10.280.10:FF:000042">
    <property type="entry name" value="transcription factor bHLH48-like isoform X1"/>
    <property type="match status" value="1"/>
</dbReference>
<sequence>MAATPFAFFTSPSSPSLTQAEPASAHAALDLASAPRLPIRNRHCLPPPPPHPSLRPNPQTPPAPASAAPMRHPSSPPPPQELPAAGAEIQALTPSSSAGPSSSTTPIGGGGGGSFTALLGLPTSQAMELLLPRLAPPAPAPAPAPAPTFPSDPHLVDRAARFSTFASPSPVSPSSPSPTPPPPPAANAKRKADPGDRTSKGKAAKKGKTAAGADESKPAGGGDGEDEKPAYVHVRARRGQATDSHSLAERARREKINARMELLKELVPGCSKVSGTALVLDEIINHVQSLQRQVEYLSMRLAAVNPRVDFGGLDSFLTTECGRLAGLNCKNGIDLEQVTWPEMGVHGARHLMQLQQQFWHGDLAHPHQVASQWEKRGDGHPPVFSNSSSSLFGYDLTSSGKTCMQTYILYLTEFICLSFTSSISGLDHVFLSFALSGVFSKCTDNVKRVL</sequence>
<keyword evidence="9" id="KW-1185">Reference proteome</keyword>
<feature type="non-terminal residue" evidence="8">
    <location>
        <position position="1"/>
    </location>
</feature>
<dbReference type="PRINTS" id="PR01217">
    <property type="entry name" value="PRICHEXTENSN"/>
</dbReference>
<dbReference type="SUPFAM" id="SSF47459">
    <property type="entry name" value="HLH, helix-loop-helix DNA-binding domain"/>
    <property type="match status" value="1"/>
</dbReference>
<evidence type="ECO:0000259" key="7">
    <source>
        <dbReference type="PROSITE" id="PS50888"/>
    </source>
</evidence>
<comment type="similarity">
    <text evidence="2">Belongs to the bHLH protein family.</text>
</comment>